<protein>
    <submittedName>
        <fullName evidence="2">Uncharacterized protein</fullName>
    </submittedName>
</protein>
<comment type="caution">
    <text evidence="2">The sequence shown here is derived from an EMBL/GenBank/DDBJ whole genome shotgun (WGS) entry which is preliminary data.</text>
</comment>
<dbReference type="Proteomes" id="UP001174936">
    <property type="component" value="Unassembled WGS sequence"/>
</dbReference>
<feature type="compositionally biased region" description="Basic and acidic residues" evidence="1">
    <location>
        <begin position="38"/>
        <end position="47"/>
    </location>
</feature>
<evidence type="ECO:0000313" key="2">
    <source>
        <dbReference type="EMBL" id="KAK0647141.1"/>
    </source>
</evidence>
<feature type="region of interest" description="Disordered" evidence="1">
    <location>
        <begin position="1"/>
        <end position="198"/>
    </location>
</feature>
<keyword evidence="3" id="KW-1185">Reference proteome</keyword>
<accession>A0AA39Y8U4</accession>
<sequence>MEPFIPPVHAPKAQDPTPTTGIPINVDRSSNRYPIVKLTKEESKPADHPVGSDPDVYDSHPQLLPGNAPKTQEPQMPATEPTGTGDGEPTRLLTVQLAEEEKPPENHPVGSRDEVYQTHSRPPPTQIPEHPDRTPLADEENVTDMNAQDSDSPIPGHNSGHDDPGESSVKTHRPLSGDPTGQHYPHPHPSPFPEPGEIKPRLGLFRVWILSHTIWAS</sequence>
<dbReference type="EMBL" id="JAULSV010000004">
    <property type="protein sequence ID" value="KAK0647141.1"/>
    <property type="molecule type" value="Genomic_DNA"/>
</dbReference>
<dbReference type="AlphaFoldDB" id="A0AA39Y8U4"/>
<feature type="compositionally biased region" description="Polar residues" evidence="1">
    <location>
        <begin position="16"/>
        <end position="32"/>
    </location>
</feature>
<organism evidence="2 3">
    <name type="scientific">Cercophora newfieldiana</name>
    <dbReference type="NCBI Taxonomy" id="92897"/>
    <lineage>
        <taxon>Eukaryota</taxon>
        <taxon>Fungi</taxon>
        <taxon>Dikarya</taxon>
        <taxon>Ascomycota</taxon>
        <taxon>Pezizomycotina</taxon>
        <taxon>Sordariomycetes</taxon>
        <taxon>Sordariomycetidae</taxon>
        <taxon>Sordariales</taxon>
        <taxon>Lasiosphaeriaceae</taxon>
        <taxon>Cercophora</taxon>
    </lineage>
</organism>
<feature type="compositionally biased region" description="Basic and acidic residues" evidence="1">
    <location>
        <begin position="99"/>
        <end position="116"/>
    </location>
</feature>
<evidence type="ECO:0000313" key="3">
    <source>
        <dbReference type="Proteomes" id="UP001174936"/>
    </source>
</evidence>
<name>A0AA39Y8U4_9PEZI</name>
<gene>
    <name evidence="2" type="ORF">B0T16DRAFT_459001</name>
</gene>
<evidence type="ECO:0000256" key="1">
    <source>
        <dbReference type="SAM" id="MobiDB-lite"/>
    </source>
</evidence>
<proteinExistence type="predicted"/>
<reference evidence="2" key="1">
    <citation type="submission" date="2023-06" db="EMBL/GenBank/DDBJ databases">
        <title>Genome-scale phylogeny and comparative genomics of the fungal order Sordariales.</title>
        <authorList>
            <consortium name="Lawrence Berkeley National Laboratory"/>
            <person name="Hensen N."/>
            <person name="Bonometti L."/>
            <person name="Westerberg I."/>
            <person name="Brannstrom I.O."/>
            <person name="Guillou S."/>
            <person name="Cros-Aarteil S."/>
            <person name="Calhoun S."/>
            <person name="Haridas S."/>
            <person name="Kuo A."/>
            <person name="Mondo S."/>
            <person name="Pangilinan J."/>
            <person name="Riley R."/>
            <person name="Labutti K."/>
            <person name="Andreopoulos B."/>
            <person name="Lipzen A."/>
            <person name="Chen C."/>
            <person name="Yanf M."/>
            <person name="Daum C."/>
            <person name="Ng V."/>
            <person name="Clum A."/>
            <person name="Steindorff A."/>
            <person name="Ohm R."/>
            <person name="Martin F."/>
            <person name="Silar P."/>
            <person name="Natvig D."/>
            <person name="Lalanne C."/>
            <person name="Gautier V."/>
            <person name="Ament-Velasquez S.L."/>
            <person name="Kruys A."/>
            <person name="Hutchinson M.I."/>
            <person name="Powell A.J."/>
            <person name="Barry K."/>
            <person name="Miller A.N."/>
            <person name="Grigoriev I.V."/>
            <person name="Debuchy R."/>
            <person name="Gladieux P."/>
            <person name="Thoren M.H."/>
            <person name="Johannesson H."/>
        </authorList>
    </citation>
    <scope>NUCLEOTIDE SEQUENCE</scope>
    <source>
        <strain evidence="2">SMH2532-1</strain>
    </source>
</reference>